<dbReference type="STRING" id="133381.A0A2T9ZDP5"/>
<dbReference type="PANTHER" id="PTHR24419">
    <property type="entry name" value="INTERLEUKIN-1 RECEPTOR-ASSOCIATED KINASE"/>
    <property type="match status" value="1"/>
</dbReference>
<evidence type="ECO:0000313" key="11">
    <source>
        <dbReference type="EMBL" id="PVV02701.1"/>
    </source>
</evidence>
<dbReference type="PANTHER" id="PTHR24419:SF18">
    <property type="entry name" value="SERINE_THREONINE-PROTEIN KINASE HASPIN"/>
    <property type="match status" value="1"/>
</dbReference>
<feature type="compositionally biased region" description="Polar residues" evidence="9">
    <location>
        <begin position="403"/>
        <end position="433"/>
    </location>
</feature>
<dbReference type="SUPFAM" id="SSF56112">
    <property type="entry name" value="Protein kinase-like (PK-like)"/>
    <property type="match status" value="1"/>
</dbReference>
<evidence type="ECO:0000256" key="5">
    <source>
        <dbReference type="ARBA" id="ARBA00022777"/>
    </source>
</evidence>
<evidence type="ECO:0000256" key="2">
    <source>
        <dbReference type="ARBA" id="ARBA00022527"/>
    </source>
</evidence>
<feature type="compositionally biased region" description="Polar residues" evidence="9">
    <location>
        <begin position="540"/>
        <end position="554"/>
    </location>
</feature>
<keyword evidence="6" id="KW-0067">ATP-binding</keyword>
<gene>
    <name evidence="11" type="ORF">BB560_002833</name>
</gene>
<dbReference type="EMBL" id="MBFS01000355">
    <property type="protein sequence ID" value="PVV02701.1"/>
    <property type="molecule type" value="Genomic_DNA"/>
</dbReference>
<keyword evidence="3" id="KW-0808">Transferase</keyword>
<dbReference type="GO" id="GO:0005524">
    <property type="term" value="F:ATP binding"/>
    <property type="evidence" value="ECO:0007669"/>
    <property type="project" value="UniProtKB-KW"/>
</dbReference>
<evidence type="ECO:0000256" key="7">
    <source>
        <dbReference type="ARBA" id="ARBA00047899"/>
    </source>
</evidence>
<dbReference type="GO" id="GO:0005737">
    <property type="term" value="C:cytoplasm"/>
    <property type="evidence" value="ECO:0007669"/>
    <property type="project" value="TreeGrafter"/>
</dbReference>
<evidence type="ECO:0000259" key="10">
    <source>
        <dbReference type="SMART" id="SM01331"/>
    </source>
</evidence>
<keyword evidence="5" id="KW-0418">Kinase</keyword>
<keyword evidence="12" id="KW-1185">Reference proteome</keyword>
<comment type="catalytic activity">
    <reaction evidence="8">
        <text>L-seryl-[protein] + ATP = O-phospho-L-seryl-[protein] + ADP + H(+)</text>
        <dbReference type="Rhea" id="RHEA:17989"/>
        <dbReference type="Rhea" id="RHEA-COMP:9863"/>
        <dbReference type="Rhea" id="RHEA-COMP:11604"/>
        <dbReference type="ChEBI" id="CHEBI:15378"/>
        <dbReference type="ChEBI" id="CHEBI:29999"/>
        <dbReference type="ChEBI" id="CHEBI:30616"/>
        <dbReference type="ChEBI" id="CHEBI:83421"/>
        <dbReference type="ChEBI" id="CHEBI:456216"/>
        <dbReference type="EC" id="2.7.11.1"/>
    </reaction>
</comment>
<organism evidence="11 12">
    <name type="scientific">Smittium megazygosporum</name>
    <dbReference type="NCBI Taxonomy" id="133381"/>
    <lineage>
        <taxon>Eukaryota</taxon>
        <taxon>Fungi</taxon>
        <taxon>Fungi incertae sedis</taxon>
        <taxon>Zoopagomycota</taxon>
        <taxon>Kickxellomycotina</taxon>
        <taxon>Harpellomycetes</taxon>
        <taxon>Harpellales</taxon>
        <taxon>Legeriomycetaceae</taxon>
        <taxon>Smittium</taxon>
    </lineage>
</organism>
<feature type="region of interest" description="Disordered" evidence="9">
    <location>
        <begin position="540"/>
        <end position="571"/>
    </location>
</feature>
<comment type="caution">
    <text evidence="11">The sequence shown here is derived from an EMBL/GenBank/DDBJ whole genome shotgun (WGS) entry which is preliminary data.</text>
</comment>
<sequence>MKVVRTYGRKPGSRMVHETFEKKSIMDFSVNLSDSSDSGDSDFDHKYKSKSQQLKERLVIESKKVNSTKDQKKSKNQSGSEVKNKNARDPKPKIGKTEPKTRRTKKIPSLSEETIATEMIYEDVDENKGQKKVAKDDSEEDLHELPNKEEKVKLEQMLQYKNECESEDDFLDSKPRVRTRSSARNEKEAPSVLNSLQQYKINTDLVAQITDVTEQNKLQKKTRSYARKKILENETVPNLDLDLSKEPAESTILNKNKLESLQEGETANVKTRTTRQTRNQILSNQSTRQTKLNTPTLALDCQENNEIQESTVVNHDMSKSKGTISKNDFHFTEMSDTLSKAAQNDLTPTNLTQSPIPIPAAKSIQSDLLNNTAYNQGNGNDTYSNMRENVTTEHSLNAVFSSMNSTCNTTNPGHIASSKPNETNSPNHSLTNQTKDKCFASSELHSAEGSSQTSTVYKKEPAPPRRSRLAHSLENEKNQDYSNALNLHNSIMEKHRESLSTLNTLRTDPFQDSIQKYSIPQPSQSGHINIFELVGNSETQAQQNSAAHSSGDLRSQSRKSEPNLVENSTKYQEDTNIVQKIYKPFDNILQSNSKKKNASKINFNPLSMKAKKRVLLSNILEICGQTEPIKWDEDGFSECGLVDDFTNDIKNQDYTHSYGNSRDAGFNKQLSISPEYNNSGTQSQISEHPIFKIGEASYSEVFSATFNAECSSTYAMDDLFNLQNSESLQQKATSAYPTEGPVKVAVKIIPFGSRSVSSPSGDYQPSLGNLYQEIVSSYSLSWMADYERECLLLSRNKSSTKMGFDEKSLGSNFVKVYKICICQGEFPKPLVAAWDKWKTQNNEQCLNKRPDFYPKNQLFAMLILEYAGEPLETVDLVNWKQAQSILRQLSLSLALSEHLVNFEHRDLHWGNIMVKKVDPKISFLYRKVVYETIKQESGQEGKKEAKFSIVRIPSYGVQCTIIDYTLSRLDLGIVSSFSGSDKALLAPRLRSSLDFFGSEAIKNNLQTNGAASNDKVFFVNLKDANLFKGSGDIQFEVYRNMLDISEGRWQDFIPKTNNLWLVYVLEKLLFFKKKTMSRKKLSLLNNIQEAKPEPLVIGYLKLVGATIEKQGKYIKDYKIDKEQIESLTTQFSEMTLDSARDAEKIHIISIVRELIHKQEFPQAVHLGLEWLSAFSKSNCAIDVLDSPILMLP</sequence>
<dbReference type="GO" id="GO:0005634">
    <property type="term" value="C:nucleus"/>
    <property type="evidence" value="ECO:0007669"/>
    <property type="project" value="TreeGrafter"/>
</dbReference>
<dbReference type="InterPro" id="IPR011009">
    <property type="entry name" value="Kinase-like_dom_sf"/>
</dbReference>
<keyword evidence="4" id="KW-0547">Nucleotide-binding</keyword>
<feature type="region of interest" description="Disordered" evidence="9">
    <location>
        <begin position="166"/>
        <end position="191"/>
    </location>
</feature>
<dbReference type="GO" id="GO:0035556">
    <property type="term" value="P:intracellular signal transduction"/>
    <property type="evidence" value="ECO:0007669"/>
    <property type="project" value="TreeGrafter"/>
</dbReference>
<feature type="compositionally biased region" description="Basic and acidic residues" evidence="9">
    <location>
        <begin position="82"/>
        <end position="101"/>
    </location>
</feature>
<proteinExistence type="predicted"/>
<feature type="region of interest" description="Disordered" evidence="9">
    <location>
        <begin position="403"/>
        <end position="479"/>
    </location>
</feature>
<feature type="region of interest" description="Disordered" evidence="9">
    <location>
        <begin position="30"/>
        <end position="149"/>
    </location>
</feature>
<evidence type="ECO:0000256" key="6">
    <source>
        <dbReference type="ARBA" id="ARBA00022840"/>
    </source>
</evidence>
<feature type="compositionally biased region" description="Basic and acidic residues" evidence="9">
    <location>
        <begin position="53"/>
        <end position="73"/>
    </location>
</feature>
<feature type="compositionally biased region" description="Basic and acidic residues" evidence="9">
    <location>
        <begin position="126"/>
        <end position="136"/>
    </location>
</feature>
<dbReference type="Proteomes" id="UP000245609">
    <property type="component" value="Unassembled WGS sequence"/>
</dbReference>
<keyword evidence="2" id="KW-0723">Serine/threonine-protein kinase</keyword>
<evidence type="ECO:0000256" key="3">
    <source>
        <dbReference type="ARBA" id="ARBA00022679"/>
    </source>
</evidence>
<dbReference type="Pfam" id="PF12330">
    <property type="entry name" value="Haspin_kinase"/>
    <property type="match status" value="2"/>
</dbReference>
<evidence type="ECO:0000256" key="1">
    <source>
        <dbReference type="ARBA" id="ARBA00012513"/>
    </source>
</evidence>
<evidence type="ECO:0000256" key="9">
    <source>
        <dbReference type="SAM" id="MobiDB-lite"/>
    </source>
</evidence>
<dbReference type="AlphaFoldDB" id="A0A2T9ZDP5"/>
<protein>
    <recommendedName>
        <fullName evidence="1">non-specific serine/threonine protein kinase</fullName>
        <ecNumber evidence="1">2.7.11.1</ecNumber>
    </recommendedName>
</protein>
<evidence type="ECO:0000313" key="12">
    <source>
        <dbReference type="Proteomes" id="UP000245609"/>
    </source>
</evidence>
<evidence type="ECO:0000256" key="8">
    <source>
        <dbReference type="ARBA" id="ARBA00048679"/>
    </source>
</evidence>
<dbReference type="SMART" id="SM01331">
    <property type="entry name" value="DUF3635"/>
    <property type="match status" value="1"/>
</dbReference>
<name>A0A2T9ZDP5_9FUNG</name>
<dbReference type="Gene3D" id="1.10.510.10">
    <property type="entry name" value="Transferase(Phosphotransferase) domain 1"/>
    <property type="match status" value="1"/>
</dbReference>
<feature type="domain" description="Serine/threonine-protein kinase haspin C-terminal" evidence="10">
    <location>
        <begin position="1024"/>
        <end position="1115"/>
    </location>
</feature>
<evidence type="ECO:0000256" key="4">
    <source>
        <dbReference type="ARBA" id="ARBA00022741"/>
    </source>
</evidence>
<dbReference type="EC" id="2.7.11.1" evidence="1"/>
<accession>A0A2T9ZDP5</accession>
<dbReference type="OrthoDB" id="5327538at2759"/>
<dbReference type="GO" id="GO:0072354">
    <property type="term" value="F:histone H3T3 kinase activity"/>
    <property type="evidence" value="ECO:0007669"/>
    <property type="project" value="TreeGrafter"/>
</dbReference>
<dbReference type="InterPro" id="IPR024604">
    <property type="entry name" value="GSG2_C"/>
</dbReference>
<reference evidence="11 12" key="1">
    <citation type="journal article" date="2018" name="MBio">
        <title>Comparative Genomics Reveals the Core Gene Toolbox for the Fungus-Insect Symbiosis.</title>
        <authorList>
            <person name="Wang Y."/>
            <person name="Stata M."/>
            <person name="Wang W."/>
            <person name="Stajich J.E."/>
            <person name="White M.M."/>
            <person name="Moncalvo J.M."/>
        </authorList>
    </citation>
    <scope>NUCLEOTIDE SEQUENCE [LARGE SCALE GENOMIC DNA]</scope>
    <source>
        <strain evidence="11 12">SC-DP-2</strain>
    </source>
</reference>
<dbReference type="GO" id="GO:0000278">
    <property type="term" value="P:mitotic cell cycle"/>
    <property type="evidence" value="ECO:0007669"/>
    <property type="project" value="TreeGrafter"/>
</dbReference>
<comment type="catalytic activity">
    <reaction evidence="7">
        <text>L-threonyl-[protein] + ATP = O-phospho-L-threonyl-[protein] + ADP + H(+)</text>
        <dbReference type="Rhea" id="RHEA:46608"/>
        <dbReference type="Rhea" id="RHEA-COMP:11060"/>
        <dbReference type="Rhea" id="RHEA-COMP:11605"/>
        <dbReference type="ChEBI" id="CHEBI:15378"/>
        <dbReference type="ChEBI" id="CHEBI:30013"/>
        <dbReference type="ChEBI" id="CHEBI:30616"/>
        <dbReference type="ChEBI" id="CHEBI:61977"/>
        <dbReference type="ChEBI" id="CHEBI:456216"/>
        <dbReference type="EC" id="2.7.11.1"/>
    </reaction>
</comment>
<dbReference type="Gene3D" id="3.30.200.20">
    <property type="entry name" value="Phosphorylase Kinase, domain 1"/>
    <property type="match status" value="1"/>
</dbReference>